<evidence type="ECO:0000256" key="9">
    <source>
        <dbReference type="SAM" id="SignalP"/>
    </source>
</evidence>
<dbReference type="PROSITE" id="PS52029">
    <property type="entry name" value="LD_TPASE"/>
    <property type="match status" value="1"/>
</dbReference>
<feature type="region of interest" description="Disordered" evidence="8">
    <location>
        <begin position="34"/>
        <end position="54"/>
    </location>
</feature>
<evidence type="ECO:0000256" key="1">
    <source>
        <dbReference type="ARBA" id="ARBA00004752"/>
    </source>
</evidence>
<evidence type="ECO:0000256" key="7">
    <source>
        <dbReference type="PROSITE-ProRule" id="PRU01373"/>
    </source>
</evidence>
<name>A0A8J3LP95_9ACTN</name>
<evidence type="ECO:0000256" key="8">
    <source>
        <dbReference type="SAM" id="MobiDB-lite"/>
    </source>
</evidence>
<evidence type="ECO:0000256" key="3">
    <source>
        <dbReference type="ARBA" id="ARBA00022960"/>
    </source>
</evidence>
<sequence>MHMPSRRSRARLVGVVAVVLALAAATGCAQSDKATWRGAGTGMPSGEAGGAGTKKAPGEFKITPAADATQVSVLDPIKVTAQDATLEAVTVTNPDGKQVGGELGADRKSWSSGEPLGYGKQYKVTATGTNSAGQHIEQTSAFTTLKPKNQTQPYLRASDTHLLKERDTYGVGQTIQVWFDEPVPDKATAQTSLKVTTSPQAEGAWHWFGAQRVEWRPKEYWKPGTKVSVSTDVYGKDLGDGLYGQSDVSASFAIGQSRIAIADNNTKQMQVYVDGQVVRTMPVSLGKGGYNKTADGQTINYWTNGGPHVVLDKAPVTRMTSASYGVKDPKDPNYYDEKITLTVRISNAGEYVHMADWNIPAHGRQNTSHGCINVAPAHAKWFYDTFIPGDVVDVKNSPITLKPTDGIGAWTLSWNDWTKGSAL</sequence>
<gene>
    <name evidence="11" type="ORF">Pfl04_37560</name>
</gene>
<dbReference type="Proteomes" id="UP000653674">
    <property type="component" value="Unassembled WGS sequence"/>
</dbReference>
<organism evidence="11 12">
    <name type="scientific">Planosporangium flavigriseum</name>
    <dbReference type="NCBI Taxonomy" id="373681"/>
    <lineage>
        <taxon>Bacteria</taxon>
        <taxon>Bacillati</taxon>
        <taxon>Actinomycetota</taxon>
        <taxon>Actinomycetes</taxon>
        <taxon>Micromonosporales</taxon>
        <taxon>Micromonosporaceae</taxon>
        <taxon>Planosporangium</taxon>
    </lineage>
</organism>
<dbReference type="AlphaFoldDB" id="A0A8J3LP95"/>
<keyword evidence="2" id="KW-0808">Transferase</keyword>
<dbReference type="Gene3D" id="2.60.40.3710">
    <property type="match status" value="1"/>
</dbReference>
<feature type="compositionally biased region" description="Gly residues" evidence="8">
    <location>
        <begin position="39"/>
        <end position="52"/>
    </location>
</feature>
<feature type="chain" id="PRO_5039477227" description="L,D-TPase catalytic domain-containing protein" evidence="9">
    <location>
        <begin position="30"/>
        <end position="423"/>
    </location>
</feature>
<evidence type="ECO:0000259" key="10">
    <source>
        <dbReference type="PROSITE" id="PS52029"/>
    </source>
</evidence>
<feature type="active site" description="Proton donor/acceptor" evidence="7">
    <location>
        <position position="353"/>
    </location>
</feature>
<dbReference type="GO" id="GO:0016746">
    <property type="term" value="F:acyltransferase activity"/>
    <property type="evidence" value="ECO:0007669"/>
    <property type="project" value="UniProtKB-KW"/>
</dbReference>
<keyword evidence="3 7" id="KW-0133">Cell shape</keyword>
<feature type="signal peptide" evidence="9">
    <location>
        <begin position="1"/>
        <end position="29"/>
    </location>
</feature>
<dbReference type="InterPro" id="IPR038063">
    <property type="entry name" value="Transpep_catalytic_dom"/>
</dbReference>
<dbReference type="PANTHER" id="PTHR30582">
    <property type="entry name" value="L,D-TRANSPEPTIDASE"/>
    <property type="match status" value="1"/>
</dbReference>
<dbReference type="InterPro" id="IPR041280">
    <property type="entry name" value="Big_10"/>
</dbReference>
<proteinExistence type="predicted"/>
<keyword evidence="9" id="KW-0732">Signal</keyword>
<dbReference type="GO" id="GO:0005576">
    <property type="term" value="C:extracellular region"/>
    <property type="evidence" value="ECO:0007669"/>
    <property type="project" value="TreeGrafter"/>
</dbReference>
<protein>
    <recommendedName>
        <fullName evidence="10">L,D-TPase catalytic domain-containing protein</fullName>
    </recommendedName>
</protein>
<dbReference type="Gene3D" id="2.40.440.10">
    <property type="entry name" value="L,D-transpeptidase catalytic domain-like"/>
    <property type="match status" value="1"/>
</dbReference>
<dbReference type="InterPro" id="IPR005490">
    <property type="entry name" value="LD_TPept_cat_dom"/>
</dbReference>
<accession>A0A8J3LP95</accession>
<dbReference type="InterPro" id="IPR050979">
    <property type="entry name" value="LD-transpeptidase"/>
</dbReference>
<evidence type="ECO:0000313" key="12">
    <source>
        <dbReference type="Proteomes" id="UP000653674"/>
    </source>
</evidence>
<keyword evidence="6 7" id="KW-0961">Cell wall biogenesis/degradation</keyword>
<evidence type="ECO:0000256" key="4">
    <source>
        <dbReference type="ARBA" id="ARBA00022984"/>
    </source>
</evidence>
<feature type="active site" description="Nucleophile" evidence="7">
    <location>
        <position position="371"/>
    </location>
</feature>
<dbReference type="GO" id="GO:0071972">
    <property type="term" value="F:peptidoglycan L,D-transpeptidase activity"/>
    <property type="evidence" value="ECO:0007669"/>
    <property type="project" value="TreeGrafter"/>
</dbReference>
<dbReference type="Gene3D" id="2.60.40.3780">
    <property type="match status" value="1"/>
</dbReference>
<feature type="domain" description="L,D-TPase catalytic" evidence="10">
    <location>
        <begin position="258"/>
        <end position="395"/>
    </location>
</feature>
<dbReference type="GO" id="GO:0071555">
    <property type="term" value="P:cell wall organization"/>
    <property type="evidence" value="ECO:0007669"/>
    <property type="project" value="UniProtKB-UniRule"/>
</dbReference>
<dbReference type="GO" id="GO:0008360">
    <property type="term" value="P:regulation of cell shape"/>
    <property type="evidence" value="ECO:0007669"/>
    <property type="project" value="UniProtKB-UniRule"/>
</dbReference>
<dbReference type="EMBL" id="BONU01000030">
    <property type="protein sequence ID" value="GIG75352.1"/>
    <property type="molecule type" value="Genomic_DNA"/>
</dbReference>
<evidence type="ECO:0000313" key="11">
    <source>
        <dbReference type="EMBL" id="GIG75352.1"/>
    </source>
</evidence>
<comment type="pathway">
    <text evidence="1 7">Cell wall biogenesis; peptidoglycan biosynthesis.</text>
</comment>
<dbReference type="CDD" id="cd16913">
    <property type="entry name" value="YkuD_like"/>
    <property type="match status" value="1"/>
</dbReference>
<comment type="caution">
    <text evidence="11">The sequence shown here is derived from an EMBL/GenBank/DDBJ whole genome shotgun (WGS) entry which is preliminary data.</text>
</comment>
<dbReference type="CDD" id="cd13432">
    <property type="entry name" value="LDT_IgD_like_2"/>
    <property type="match status" value="1"/>
</dbReference>
<keyword evidence="12" id="KW-1185">Reference proteome</keyword>
<dbReference type="PANTHER" id="PTHR30582:SF2">
    <property type="entry name" value="L,D-TRANSPEPTIDASE YCIB-RELATED"/>
    <property type="match status" value="1"/>
</dbReference>
<dbReference type="UniPathway" id="UPA00219"/>
<dbReference type="Pfam" id="PF03734">
    <property type="entry name" value="YkuD"/>
    <property type="match status" value="1"/>
</dbReference>
<dbReference type="SUPFAM" id="SSF141523">
    <property type="entry name" value="L,D-transpeptidase catalytic domain-like"/>
    <property type="match status" value="1"/>
</dbReference>
<keyword evidence="5" id="KW-0012">Acyltransferase</keyword>
<dbReference type="GO" id="GO:0018104">
    <property type="term" value="P:peptidoglycan-protein cross-linking"/>
    <property type="evidence" value="ECO:0007669"/>
    <property type="project" value="TreeGrafter"/>
</dbReference>
<evidence type="ECO:0000256" key="5">
    <source>
        <dbReference type="ARBA" id="ARBA00023315"/>
    </source>
</evidence>
<evidence type="ECO:0000256" key="6">
    <source>
        <dbReference type="ARBA" id="ARBA00023316"/>
    </source>
</evidence>
<reference evidence="11" key="1">
    <citation type="submission" date="2021-01" db="EMBL/GenBank/DDBJ databases">
        <title>Whole genome shotgun sequence of Planosporangium flavigriseum NBRC 105377.</title>
        <authorList>
            <person name="Komaki H."/>
            <person name="Tamura T."/>
        </authorList>
    </citation>
    <scope>NUCLEOTIDE SEQUENCE</scope>
    <source>
        <strain evidence="11">NBRC 105377</strain>
    </source>
</reference>
<evidence type="ECO:0000256" key="2">
    <source>
        <dbReference type="ARBA" id="ARBA00022679"/>
    </source>
</evidence>
<dbReference type="PROSITE" id="PS51257">
    <property type="entry name" value="PROKAR_LIPOPROTEIN"/>
    <property type="match status" value="1"/>
</dbReference>
<dbReference type="Pfam" id="PF17964">
    <property type="entry name" value="Big_10"/>
    <property type="match status" value="1"/>
</dbReference>
<keyword evidence="4 7" id="KW-0573">Peptidoglycan synthesis</keyword>